<dbReference type="PANTHER" id="PTHR38459">
    <property type="entry name" value="PROPHAGE BACTOPRENOL-LINKED GLUCOSE TRANSLOCASE HOMOLOG"/>
    <property type="match status" value="1"/>
</dbReference>
<comment type="caution">
    <text evidence="9">The sequence shown here is derived from an EMBL/GenBank/DDBJ whole genome shotgun (WGS) entry which is preliminary data.</text>
</comment>
<evidence type="ECO:0000256" key="1">
    <source>
        <dbReference type="ARBA" id="ARBA00004141"/>
    </source>
</evidence>
<evidence type="ECO:0000256" key="6">
    <source>
        <dbReference type="SAM" id="MobiDB-lite"/>
    </source>
</evidence>
<dbReference type="Pfam" id="PF04138">
    <property type="entry name" value="GtrA_DPMS_TM"/>
    <property type="match status" value="1"/>
</dbReference>
<keyword evidence="4 7" id="KW-1133">Transmembrane helix</keyword>
<organism evidence="9 10">
    <name type="scientific">Conyzicola lurida</name>
    <dbReference type="NCBI Taxonomy" id="1172621"/>
    <lineage>
        <taxon>Bacteria</taxon>
        <taxon>Bacillati</taxon>
        <taxon>Actinomycetota</taxon>
        <taxon>Actinomycetes</taxon>
        <taxon>Micrococcales</taxon>
        <taxon>Microbacteriaceae</taxon>
        <taxon>Conyzicola</taxon>
    </lineage>
</organism>
<keyword evidence="3 7" id="KW-0812">Transmembrane</keyword>
<accession>A0A841AQL6</accession>
<feature type="region of interest" description="Disordered" evidence="6">
    <location>
        <begin position="146"/>
        <end position="166"/>
    </location>
</feature>
<comment type="subcellular location">
    <subcellularLocation>
        <location evidence="1">Membrane</location>
        <topology evidence="1">Multi-pass membrane protein</topology>
    </subcellularLocation>
</comment>
<evidence type="ECO:0000256" key="4">
    <source>
        <dbReference type="ARBA" id="ARBA00022989"/>
    </source>
</evidence>
<protein>
    <submittedName>
        <fullName evidence="9">Putative flippase GtrA</fullName>
    </submittedName>
</protein>
<name>A0A841AQL6_9MICO</name>
<evidence type="ECO:0000256" key="7">
    <source>
        <dbReference type="SAM" id="Phobius"/>
    </source>
</evidence>
<gene>
    <name evidence="9" type="ORF">HD599_002565</name>
</gene>
<feature type="domain" description="GtrA/DPMS transmembrane" evidence="8">
    <location>
        <begin position="10"/>
        <end position="137"/>
    </location>
</feature>
<evidence type="ECO:0000256" key="3">
    <source>
        <dbReference type="ARBA" id="ARBA00022692"/>
    </source>
</evidence>
<evidence type="ECO:0000256" key="5">
    <source>
        <dbReference type="ARBA" id="ARBA00023136"/>
    </source>
</evidence>
<evidence type="ECO:0000256" key="2">
    <source>
        <dbReference type="ARBA" id="ARBA00009399"/>
    </source>
</evidence>
<reference evidence="9 10" key="1">
    <citation type="submission" date="2020-08" db="EMBL/GenBank/DDBJ databases">
        <title>Sequencing the genomes of 1000 actinobacteria strains.</title>
        <authorList>
            <person name="Klenk H.-P."/>
        </authorList>
    </citation>
    <scope>NUCLEOTIDE SEQUENCE [LARGE SCALE GENOMIC DNA]</scope>
    <source>
        <strain evidence="9 10">DSM 105784</strain>
    </source>
</reference>
<feature type="transmembrane region" description="Helical" evidence="7">
    <location>
        <begin position="82"/>
        <end position="104"/>
    </location>
</feature>
<dbReference type="GO" id="GO:0000271">
    <property type="term" value="P:polysaccharide biosynthetic process"/>
    <property type="evidence" value="ECO:0007669"/>
    <property type="project" value="InterPro"/>
</dbReference>
<proteinExistence type="inferred from homology"/>
<feature type="transmembrane region" description="Helical" evidence="7">
    <location>
        <begin position="12"/>
        <end position="32"/>
    </location>
</feature>
<feature type="transmembrane region" description="Helical" evidence="7">
    <location>
        <begin position="116"/>
        <end position="135"/>
    </location>
</feature>
<dbReference type="AlphaFoldDB" id="A0A841AQL6"/>
<evidence type="ECO:0000313" key="9">
    <source>
        <dbReference type="EMBL" id="MBB5844242.1"/>
    </source>
</evidence>
<feature type="transmembrane region" description="Helical" evidence="7">
    <location>
        <begin position="44"/>
        <end position="61"/>
    </location>
</feature>
<evidence type="ECO:0000259" key="8">
    <source>
        <dbReference type="Pfam" id="PF04138"/>
    </source>
</evidence>
<dbReference type="GO" id="GO:0005886">
    <property type="term" value="C:plasma membrane"/>
    <property type="evidence" value="ECO:0007669"/>
    <property type="project" value="TreeGrafter"/>
</dbReference>
<feature type="compositionally biased region" description="Pro residues" evidence="6">
    <location>
        <begin position="156"/>
        <end position="166"/>
    </location>
</feature>
<keyword evidence="10" id="KW-1185">Reference proteome</keyword>
<dbReference type="Proteomes" id="UP000536685">
    <property type="component" value="Unassembled WGS sequence"/>
</dbReference>
<dbReference type="InterPro" id="IPR007267">
    <property type="entry name" value="GtrA_DPMS_TM"/>
</dbReference>
<dbReference type="RefSeq" id="WP_184238200.1">
    <property type="nucleotide sequence ID" value="NZ_JACHMJ010000001.1"/>
</dbReference>
<keyword evidence="5 7" id="KW-0472">Membrane</keyword>
<dbReference type="EMBL" id="JACHMJ010000001">
    <property type="protein sequence ID" value="MBB5844242.1"/>
    <property type="molecule type" value="Genomic_DNA"/>
</dbReference>
<sequence length="166" mass="17991">MRALIAQLGRFGAVGLVGVGIDVGVFNLLRLTVLSPDDLHEGPVIAKIISTSLAIVANWLGNRYWTFGNERRPHWVREAVEFLLVSLGGMLIALGCLWVSHYVLGFDSVLADNVSTNVVGLALGTAFRFTFYRLWVFGAHREGSGLHTRQQAPEPAAAPEPAPALD</sequence>
<evidence type="ECO:0000313" key="10">
    <source>
        <dbReference type="Proteomes" id="UP000536685"/>
    </source>
</evidence>
<dbReference type="PANTHER" id="PTHR38459:SF1">
    <property type="entry name" value="PROPHAGE BACTOPRENOL-LINKED GLUCOSE TRANSLOCASE HOMOLOG"/>
    <property type="match status" value="1"/>
</dbReference>
<dbReference type="InterPro" id="IPR051401">
    <property type="entry name" value="GtrA_CellWall_Glycosyl"/>
</dbReference>
<comment type="similarity">
    <text evidence="2">Belongs to the GtrA family.</text>
</comment>